<evidence type="ECO:0000313" key="3">
    <source>
        <dbReference type="EMBL" id="GIU47085.1"/>
    </source>
</evidence>
<proteinExistence type="predicted"/>
<organism evidence="3 4">
    <name type="scientific">Shewanella algidipiscicola</name>
    <dbReference type="NCBI Taxonomy" id="614070"/>
    <lineage>
        <taxon>Bacteria</taxon>
        <taxon>Pseudomonadati</taxon>
        <taxon>Pseudomonadota</taxon>
        <taxon>Gammaproteobacteria</taxon>
        <taxon>Alteromonadales</taxon>
        <taxon>Shewanellaceae</taxon>
        <taxon>Shewanella</taxon>
    </lineage>
</organism>
<feature type="transmembrane region" description="Helical" evidence="1">
    <location>
        <begin position="198"/>
        <end position="221"/>
    </location>
</feature>
<protein>
    <recommendedName>
        <fullName evidence="2">DUF4401 domain-containing protein</fullName>
    </recommendedName>
</protein>
<feature type="transmembrane region" description="Helical" evidence="1">
    <location>
        <begin position="304"/>
        <end position="321"/>
    </location>
</feature>
<keyword evidence="1" id="KW-1133">Transmembrane helix</keyword>
<comment type="caution">
    <text evidence="3">The sequence shown here is derived from an EMBL/GenBank/DDBJ whole genome shotgun (WGS) entry which is preliminary data.</text>
</comment>
<feature type="domain" description="DUF4401" evidence="2">
    <location>
        <begin position="32"/>
        <end position="352"/>
    </location>
</feature>
<feature type="transmembrane region" description="Helical" evidence="1">
    <location>
        <begin position="147"/>
        <end position="164"/>
    </location>
</feature>
<feature type="transmembrane region" description="Helical" evidence="1">
    <location>
        <begin position="96"/>
        <end position="118"/>
    </location>
</feature>
<dbReference type="RefSeq" id="WP_119976844.1">
    <property type="nucleotide sequence ID" value="NZ_BPFB01000020.1"/>
</dbReference>
<accession>A0ABQ4PHQ2</accession>
<feature type="transmembrane region" description="Helical" evidence="1">
    <location>
        <begin position="233"/>
        <end position="255"/>
    </location>
</feature>
<evidence type="ECO:0000256" key="1">
    <source>
        <dbReference type="SAM" id="Phobius"/>
    </source>
</evidence>
<dbReference type="EMBL" id="BPFB01000020">
    <property type="protein sequence ID" value="GIU47085.1"/>
    <property type="molecule type" value="Genomic_DNA"/>
</dbReference>
<feature type="transmembrane region" description="Helical" evidence="1">
    <location>
        <begin position="267"/>
        <end position="298"/>
    </location>
</feature>
<keyword evidence="1" id="KW-0812">Transmembrane</keyword>
<feature type="transmembrane region" description="Helical" evidence="1">
    <location>
        <begin position="333"/>
        <end position="349"/>
    </location>
</feature>
<feature type="transmembrane region" description="Helical" evidence="1">
    <location>
        <begin position="66"/>
        <end position="84"/>
    </location>
</feature>
<name>A0ABQ4PHQ2_9GAMM</name>
<keyword evidence="1" id="KW-0472">Membrane</keyword>
<keyword evidence="4" id="KW-1185">Reference proteome</keyword>
<feature type="transmembrane region" description="Helical" evidence="1">
    <location>
        <begin position="33"/>
        <end position="60"/>
    </location>
</feature>
<feature type="transmembrane region" description="Helical" evidence="1">
    <location>
        <begin position="170"/>
        <end position="186"/>
    </location>
</feature>
<feature type="transmembrane region" description="Helical" evidence="1">
    <location>
        <begin position="124"/>
        <end position="140"/>
    </location>
</feature>
<gene>
    <name evidence="3" type="ORF">TUM4630_19760</name>
</gene>
<reference evidence="3 4" key="1">
    <citation type="submission" date="2021-05" db="EMBL/GenBank/DDBJ databases">
        <title>Molecular characterization for Shewanella algae harboring chromosomal blaOXA-55-like strains isolated from clinical and environment sample.</title>
        <authorList>
            <person name="Ohama Y."/>
            <person name="Aoki K."/>
            <person name="Harada S."/>
            <person name="Moriya K."/>
            <person name="Ishii Y."/>
            <person name="Tateda K."/>
        </authorList>
    </citation>
    <scope>NUCLEOTIDE SEQUENCE [LARGE SCALE GENOMIC DNA]</scope>
    <source>
        <strain evidence="3 4">LMG 23746</strain>
    </source>
</reference>
<dbReference type="Pfam" id="PF14351">
    <property type="entry name" value="DUF4401"/>
    <property type="match status" value="1"/>
</dbReference>
<evidence type="ECO:0000259" key="2">
    <source>
        <dbReference type="Pfam" id="PF14351"/>
    </source>
</evidence>
<evidence type="ECO:0000313" key="4">
    <source>
        <dbReference type="Proteomes" id="UP000761574"/>
    </source>
</evidence>
<sequence>MTTAKEQLWQSLQQTNCVNVDTPMPKDPFMSPWYLALLEGGAGWIAAMFLLGFVGSFMALVVTESIAPGVLTIGSVFVLLGLFFDRQSTRQQVFMSQLALVLGLCGLLCIGWGLWEVLDYHNRLAWFISFGALLSIHSLFINNRLSVLLNGIGIGGCITGILYQWQWMNLLPLVMLVLAIILCLSLERFGAYYGRICYLCYGLICWTLMTQGVLILGVSQVDFFNDAISELSIWAWLLPWFVSVFASVVIVKSIFNQRQASLRTPAGYAAMVGVLFIGFLAIPLSGLSSAVLFLLLGLQLHNRVFTSLALVSIPLFICAYYYSLTVSLLEKSLLLMALGVVLLFARWGVNRYLSRSTRLITQEAL</sequence>
<dbReference type="InterPro" id="IPR025513">
    <property type="entry name" value="DUF4401"/>
</dbReference>
<dbReference type="Proteomes" id="UP000761574">
    <property type="component" value="Unassembled WGS sequence"/>
</dbReference>